<accession>A0A9W7CZN8</accession>
<sequence length="161" mass="18484">MWHGPFRVAKQVNAFAVRLGTAGTPYQLFPIVHISKLKYVPEFPTRPATQRTVPADEPFDFDEELLPEDGWDTQDLEDDVFEIEKILEVREGRATRYGRTRREFEVKWKGYPNSIWVEEADLNCGGLLYDFVRRCTGSNRFEGMQSHEDAVDGPVPDMGTA</sequence>
<name>A0A9W7CZN8_9STRA</name>
<dbReference type="Proteomes" id="UP001165121">
    <property type="component" value="Unassembled WGS sequence"/>
</dbReference>
<evidence type="ECO:0000313" key="2">
    <source>
        <dbReference type="EMBL" id="GMF47075.1"/>
    </source>
</evidence>
<dbReference type="OrthoDB" id="433924at2759"/>
<evidence type="ECO:0000313" key="3">
    <source>
        <dbReference type="Proteomes" id="UP001165121"/>
    </source>
</evidence>
<feature type="domain" description="Chromo" evidence="1">
    <location>
        <begin position="81"/>
        <end position="134"/>
    </location>
</feature>
<keyword evidence="3" id="KW-1185">Reference proteome</keyword>
<dbReference type="Gene3D" id="2.40.50.40">
    <property type="match status" value="1"/>
</dbReference>
<proteinExistence type="predicted"/>
<dbReference type="SMART" id="SM00298">
    <property type="entry name" value="CHROMO"/>
    <property type="match status" value="1"/>
</dbReference>
<dbReference type="SUPFAM" id="SSF54160">
    <property type="entry name" value="Chromo domain-like"/>
    <property type="match status" value="1"/>
</dbReference>
<dbReference type="PROSITE" id="PS50013">
    <property type="entry name" value="CHROMO_2"/>
    <property type="match status" value="1"/>
</dbReference>
<protein>
    <submittedName>
        <fullName evidence="2">Unnamed protein product</fullName>
    </submittedName>
</protein>
<comment type="caution">
    <text evidence="2">The sequence shown here is derived from an EMBL/GenBank/DDBJ whole genome shotgun (WGS) entry which is preliminary data.</text>
</comment>
<organism evidence="2 3">
    <name type="scientific">Phytophthora fragariaefolia</name>
    <dbReference type="NCBI Taxonomy" id="1490495"/>
    <lineage>
        <taxon>Eukaryota</taxon>
        <taxon>Sar</taxon>
        <taxon>Stramenopiles</taxon>
        <taxon>Oomycota</taxon>
        <taxon>Peronosporomycetes</taxon>
        <taxon>Peronosporales</taxon>
        <taxon>Peronosporaceae</taxon>
        <taxon>Phytophthora</taxon>
    </lineage>
</organism>
<dbReference type="AlphaFoldDB" id="A0A9W7CZN8"/>
<evidence type="ECO:0000259" key="1">
    <source>
        <dbReference type="PROSITE" id="PS50013"/>
    </source>
</evidence>
<reference evidence="2" key="1">
    <citation type="submission" date="2023-04" db="EMBL/GenBank/DDBJ databases">
        <title>Phytophthora fragariaefolia NBRC 109709.</title>
        <authorList>
            <person name="Ichikawa N."/>
            <person name="Sato H."/>
            <person name="Tonouchi N."/>
        </authorList>
    </citation>
    <scope>NUCLEOTIDE SEQUENCE</scope>
    <source>
        <strain evidence="2">NBRC 109709</strain>
    </source>
</reference>
<dbReference type="InterPro" id="IPR016197">
    <property type="entry name" value="Chromo-like_dom_sf"/>
</dbReference>
<gene>
    <name evidence="2" type="ORF">Pfra01_001761100</name>
</gene>
<dbReference type="EMBL" id="BSXT01002077">
    <property type="protein sequence ID" value="GMF47075.1"/>
    <property type="molecule type" value="Genomic_DNA"/>
</dbReference>
<dbReference type="InterPro" id="IPR000953">
    <property type="entry name" value="Chromo/chromo_shadow_dom"/>
</dbReference>